<dbReference type="GO" id="GO:0005737">
    <property type="term" value="C:cytoplasm"/>
    <property type="evidence" value="ECO:0007669"/>
    <property type="project" value="UniProtKB-SubCell"/>
</dbReference>
<evidence type="ECO:0000256" key="5">
    <source>
        <dbReference type="ARBA" id="ARBA00022695"/>
    </source>
</evidence>
<dbReference type="SMART" id="SM00481">
    <property type="entry name" value="POLIIIAc"/>
    <property type="match status" value="1"/>
</dbReference>
<gene>
    <name evidence="10" type="primary">dnaE</name>
    <name evidence="10" type="ORF">PQJ61_15730</name>
</gene>
<dbReference type="NCBIfam" id="NF004226">
    <property type="entry name" value="PRK05673.1"/>
    <property type="match status" value="1"/>
</dbReference>
<dbReference type="InterPro" id="IPR040982">
    <property type="entry name" value="DNA_pol3_finger"/>
</dbReference>
<evidence type="ECO:0000256" key="6">
    <source>
        <dbReference type="ARBA" id="ARBA00022705"/>
    </source>
</evidence>
<name>A0AAJ1MKW6_9SPIO</name>
<evidence type="ECO:0000256" key="4">
    <source>
        <dbReference type="ARBA" id="ARBA00022679"/>
    </source>
</evidence>
<comment type="subcellular location">
    <subcellularLocation>
        <location evidence="1">Cytoplasm</location>
    </subcellularLocation>
</comment>
<comment type="caution">
    <text evidence="10">The sequence shown here is derived from an EMBL/GenBank/DDBJ whole genome shotgun (WGS) entry which is preliminary data.</text>
</comment>
<evidence type="ECO:0000313" key="10">
    <source>
        <dbReference type="EMBL" id="MDC7228212.1"/>
    </source>
</evidence>
<dbReference type="NCBIfam" id="NF005298">
    <property type="entry name" value="PRK06826.1"/>
    <property type="match status" value="1"/>
</dbReference>
<dbReference type="AlphaFoldDB" id="A0AAJ1MKW6"/>
<keyword evidence="5 10" id="KW-0548">Nucleotidyltransferase</keyword>
<dbReference type="GO" id="GO:0003676">
    <property type="term" value="F:nucleic acid binding"/>
    <property type="evidence" value="ECO:0007669"/>
    <property type="project" value="InterPro"/>
</dbReference>
<dbReference type="InterPro" id="IPR003141">
    <property type="entry name" value="Pol/His_phosphatase_N"/>
</dbReference>
<keyword evidence="4 10" id="KW-0808">Transferase</keyword>
<dbReference type="Pfam" id="PF02811">
    <property type="entry name" value="PHP"/>
    <property type="match status" value="1"/>
</dbReference>
<dbReference type="PANTHER" id="PTHR32294">
    <property type="entry name" value="DNA POLYMERASE III SUBUNIT ALPHA"/>
    <property type="match status" value="1"/>
</dbReference>
<dbReference type="GO" id="GO:0008408">
    <property type="term" value="F:3'-5' exonuclease activity"/>
    <property type="evidence" value="ECO:0007669"/>
    <property type="project" value="InterPro"/>
</dbReference>
<dbReference type="Pfam" id="PF01336">
    <property type="entry name" value="tRNA_anti-codon"/>
    <property type="match status" value="1"/>
</dbReference>
<sequence>MADIPEFVHLHTHSDYSLLDGASSIKKMVAKAASLGMKHIGLTDHGNMFGALRFYEECKAQDINPVIGCEFYVAPGSRLVKSGSETGNKYYHLVLLAKSEKGYKNLMELTSIGYTEGFYYKPRIDDEVLAQFSDELIASSACIAGEVPQHILNGNIEEAEKRALFYNELFGEGNYYLELQDHGIKEQLITNKALIEISRKTGIPLIATNDSHYIDREDANAQDIMLCIGTGRHKNETNRMSFDGSEFYFKSQAEMYEKFSYIPEALSNTVSLAEKCNVEINYPGPLLPVYDIPAPHEGPADYLRFLTYEGLKKRYPEITGEIRKRADFELDTIITMDFPSYFLIVWDFIHWAQEHDIPVGPGRGSGAGSIVAYALKITDIDPLKYNLLFERFLNPERVSMPDFDIDFCFERRQEVIDYVTQKYGKEKVGQIITFGTLKTKAVLKDVARVLEIPFAESDIISKLVPDERKMSVDKAIEMEPELKQFVDRGGAYTELFDTARRLEGLNRHASTHAAGIVIGQTKLTDYVPLYRDKNGAISTQYTMDQIEPCGLVKMDFLGLKTLTLIKNTEKLVQKKIPGFTVADAPEDDEKTFKMLGEGKSACIFQFESSGMQGILKDAKPSSIEDLIALNALYRPGPMQYIPQFIGSKKGEIPITYPDPNLEEVLEPTYGVIVYQEQVMKVAQIIGGFSLGKADILRRAMGKKKEKEMNKMKIEFIAGAVEQGYDKQHADDIFELLVPFAGYGFNKSHAAAYSVLAYHTAYLKANYPAEFMAANLTNEINDPKKLAEYISEAQEMGIEMMPPNINLSEKNFTVVDDKIVYGLIGIKNVGDAAVEEILKQRESDGPFKSFIDFAERVDLKTVNKKVLETSIQTGLFDTMGMNRASLMHNLDKILEFVSATKADQGVGQVSLFEAPEHNEFHNVETEEVEEWPNKELLKFEKDFLGFYVSGHPMDKYRKLWEKATNLDLSNAERATENKKYKILAMIKSVRPHMTKKGDKMAFVAIEDYRGSIDAVVFPKTFQEFSHLLTVDEVYGFEGKVNKQRSNPSLMIDKIITPEEFDSNTIKEVHIRLNGGSEEEERLEELKETLLHHTGISPVFFHIKDSSREIVIKASNHILVEPNNLLFDSVKSKPEVADVWKE</sequence>
<dbReference type="InterPro" id="IPR004365">
    <property type="entry name" value="NA-bd_OB_tRNA"/>
</dbReference>
<evidence type="ECO:0000256" key="2">
    <source>
        <dbReference type="ARBA" id="ARBA00012417"/>
    </source>
</evidence>
<evidence type="ECO:0000259" key="9">
    <source>
        <dbReference type="SMART" id="SM00481"/>
    </source>
</evidence>
<dbReference type="NCBIfam" id="TIGR00594">
    <property type="entry name" value="polc"/>
    <property type="match status" value="1"/>
</dbReference>
<dbReference type="InterPro" id="IPR004013">
    <property type="entry name" value="PHP_dom"/>
</dbReference>
<evidence type="ECO:0000256" key="7">
    <source>
        <dbReference type="ARBA" id="ARBA00022932"/>
    </source>
</evidence>
<dbReference type="InterPro" id="IPR011708">
    <property type="entry name" value="DNA_pol3_alpha_NTPase_dom"/>
</dbReference>
<dbReference type="Gene3D" id="1.10.10.1600">
    <property type="entry name" value="Bacterial DNA polymerase III alpha subunit, thumb domain"/>
    <property type="match status" value="1"/>
</dbReference>
<dbReference type="CDD" id="cd12113">
    <property type="entry name" value="PHP_PolIIIA_DnaE3"/>
    <property type="match status" value="1"/>
</dbReference>
<dbReference type="GO" id="GO:0003887">
    <property type="term" value="F:DNA-directed DNA polymerase activity"/>
    <property type="evidence" value="ECO:0007669"/>
    <property type="project" value="UniProtKB-KW"/>
</dbReference>
<dbReference type="GO" id="GO:0006260">
    <property type="term" value="P:DNA replication"/>
    <property type="evidence" value="ECO:0007669"/>
    <property type="project" value="UniProtKB-KW"/>
</dbReference>
<dbReference type="Pfam" id="PF14579">
    <property type="entry name" value="HHH_6"/>
    <property type="match status" value="1"/>
</dbReference>
<proteinExistence type="predicted"/>
<dbReference type="Proteomes" id="UP001221217">
    <property type="component" value="Unassembled WGS sequence"/>
</dbReference>
<protein>
    <recommendedName>
        <fullName evidence="3">DNA polymerase III subunit alpha</fullName>
        <ecNumber evidence="2">2.7.7.7</ecNumber>
    </recommendedName>
</protein>
<dbReference type="InterPro" id="IPR041931">
    <property type="entry name" value="DNA_pol3_alpha_thumb_dom"/>
</dbReference>
<evidence type="ECO:0000256" key="1">
    <source>
        <dbReference type="ARBA" id="ARBA00004496"/>
    </source>
</evidence>
<dbReference type="Pfam" id="PF07733">
    <property type="entry name" value="DNA_pol3_alpha"/>
    <property type="match status" value="1"/>
</dbReference>
<keyword evidence="7" id="KW-0239">DNA-directed DNA polymerase</keyword>
<dbReference type="PANTHER" id="PTHR32294:SF0">
    <property type="entry name" value="DNA POLYMERASE III SUBUNIT ALPHA"/>
    <property type="match status" value="1"/>
</dbReference>
<evidence type="ECO:0000256" key="3">
    <source>
        <dbReference type="ARBA" id="ARBA00019114"/>
    </source>
</evidence>
<dbReference type="EC" id="2.7.7.7" evidence="2"/>
<evidence type="ECO:0000256" key="8">
    <source>
        <dbReference type="ARBA" id="ARBA00049244"/>
    </source>
</evidence>
<dbReference type="Pfam" id="PF17657">
    <property type="entry name" value="DNA_pol3_finger"/>
    <property type="match status" value="1"/>
</dbReference>
<accession>A0AAJ1MKW6</accession>
<dbReference type="InterPro" id="IPR029460">
    <property type="entry name" value="DNAPol_HHH"/>
</dbReference>
<dbReference type="InterPro" id="IPR016195">
    <property type="entry name" value="Pol/histidinol_Pase-like"/>
</dbReference>
<comment type="catalytic activity">
    <reaction evidence="8">
        <text>DNA(n) + a 2'-deoxyribonucleoside 5'-triphosphate = DNA(n+1) + diphosphate</text>
        <dbReference type="Rhea" id="RHEA:22508"/>
        <dbReference type="Rhea" id="RHEA-COMP:17339"/>
        <dbReference type="Rhea" id="RHEA-COMP:17340"/>
        <dbReference type="ChEBI" id="CHEBI:33019"/>
        <dbReference type="ChEBI" id="CHEBI:61560"/>
        <dbReference type="ChEBI" id="CHEBI:173112"/>
        <dbReference type="EC" id="2.7.7.7"/>
    </reaction>
</comment>
<dbReference type="EMBL" id="JAQQAL010000042">
    <property type="protein sequence ID" value="MDC7228212.1"/>
    <property type="molecule type" value="Genomic_DNA"/>
</dbReference>
<dbReference type="Gene3D" id="3.20.20.140">
    <property type="entry name" value="Metal-dependent hydrolases"/>
    <property type="match status" value="1"/>
</dbReference>
<organism evidence="10 11">
    <name type="scientific">Candidatus Thalassospirochaeta sargassi</name>
    <dbReference type="NCBI Taxonomy" id="3119039"/>
    <lineage>
        <taxon>Bacteria</taxon>
        <taxon>Pseudomonadati</taxon>
        <taxon>Spirochaetota</taxon>
        <taxon>Spirochaetia</taxon>
        <taxon>Spirochaetales</taxon>
        <taxon>Spirochaetaceae</taxon>
        <taxon>Candidatus Thalassospirochaeta</taxon>
    </lineage>
</organism>
<dbReference type="CDD" id="cd04485">
    <property type="entry name" value="DnaE_OBF"/>
    <property type="match status" value="1"/>
</dbReference>
<evidence type="ECO:0000313" key="11">
    <source>
        <dbReference type="Proteomes" id="UP001221217"/>
    </source>
</evidence>
<dbReference type="SUPFAM" id="SSF89550">
    <property type="entry name" value="PHP domain-like"/>
    <property type="match status" value="1"/>
</dbReference>
<feature type="domain" description="Polymerase/histidinol phosphatase N-terminal" evidence="9">
    <location>
        <begin position="8"/>
        <end position="75"/>
    </location>
</feature>
<dbReference type="Gene3D" id="1.10.150.870">
    <property type="match status" value="1"/>
</dbReference>
<keyword evidence="6" id="KW-0235">DNA replication</keyword>
<reference evidence="10 11" key="1">
    <citation type="submission" date="2022-12" db="EMBL/GenBank/DDBJ databases">
        <title>Metagenome assembled genome from gulf of manar.</title>
        <authorList>
            <person name="Kohli P."/>
            <person name="Pk S."/>
            <person name="Venkata Ramana C."/>
            <person name="Sasikala C."/>
        </authorList>
    </citation>
    <scope>NUCLEOTIDE SEQUENCE [LARGE SCALE GENOMIC DNA]</scope>
    <source>
        <strain evidence="10">JB008</strain>
    </source>
</reference>
<dbReference type="InterPro" id="IPR004805">
    <property type="entry name" value="DnaE2/DnaE/PolC"/>
</dbReference>